<accession>A0ABP0U5U7</accession>
<gene>
    <name evidence="1" type="ORF">CSSPTR1EN2_LOCUS10487</name>
</gene>
<proteinExistence type="predicted"/>
<organism evidence="1 2">
    <name type="scientific">Sphagnum troendelagicum</name>
    <dbReference type="NCBI Taxonomy" id="128251"/>
    <lineage>
        <taxon>Eukaryota</taxon>
        <taxon>Viridiplantae</taxon>
        <taxon>Streptophyta</taxon>
        <taxon>Embryophyta</taxon>
        <taxon>Bryophyta</taxon>
        <taxon>Sphagnophytina</taxon>
        <taxon>Sphagnopsida</taxon>
        <taxon>Sphagnales</taxon>
        <taxon>Sphagnaceae</taxon>
        <taxon>Sphagnum</taxon>
    </lineage>
</organism>
<protein>
    <submittedName>
        <fullName evidence="1">Uncharacterized protein</fullName>
    </submittedName>
</protein>
<dbReference type="EMBL" id="OZ019910">
    <property type="protein sequence ID" value="CAK9211093.1"/>
    <property type="molecule type" value="Genomic_DNA"/>
</dbReference>
<evidence type="ECO:0000313" key="2">
    <source>
        <dbReference type="Proteomes" id="UP001497512"/>
    </source>
</evidence>
<evidence type="ECO:0000313" key="1">
    <source>
        <dbReference type="EMBL" id="CAK9211093.1"/>
    </source>
</evidence>
<reference evidence="1" key="1">
    <citation type="submission" date="2024-02" db="EMBL/GenBank/DDBJ databases">
        <authorList>
            <consortium name="ELIXIR-Norway"/>
            <consortium name="Elixir Norway"/>
        </authorList>
    </citation>
    <scope>NUCLEOTIDE SEQUENCE</scope>
</reference>
<name>A0ABP0U5U7_9BRYO</name>
<keyword evidence="2" id="KW-1185">Reference proteome</keyword>
<sequence length="75" mass="8310">MAIVTSALMRDHQNYVFGTARPDLTKDLKTLLSTYDAGSACNPVVPYVCRQTSTMVDKASKGKGISKRKRLWSDD</sequence>
<dbReference type="Proteomes" id="UP001497512">
    <property type="component" value="Chromosome 18"/>
</dbReference>